<sequence length="139" mass="15129">MSGKCVSSLRALSLPPARIDFVFLVAKRGAQTVIHLVLPMGVVGTHGGDMEEAAEHCDKRYEHDFQDPGENTPYGPWLRAAPSNRSNPRTGESKFGKQEHGMGSEYFASRFPRPNTTATTKRGMQIFSPTPSAHSPSSA</sequence>
<keyword evidence="3" id="KW-1185">Reference proteome</keyword>
<feature type="compositionally biased region" description="Basic and acidic residues" evidence="1">
    <location>
        <begin position="91"/>
        <end position="102"/>
    </location>
</feature>
<feature type="compositionally biased region" description="Low complexity" evidence="1">
    <location>
        <begin position="128"/>
        <end position="139"/>
    </location>
</feature>
<proteinExistence type="predicted"/>
<dbReference type="Proteomes" id="UP001293254">
    <property type="component" value="Unassembled WGS sequence"/>
</dbReference>
<comment type="caution">
    <text evidence="2">The sequence shown here is derived from an EMBL/GenBank/DDBJ whole genome shotgun (WGS) entry which is preliminary data.</text>
</comment>
<accession>A0AAE1XM25</accession>
<evidence type="ECO:0000313" key="3">
    <source>
        <dbReference type="Proteomes" id="UP001293254"/>
    </source>
</evidence>
<reference evidence="2" key="1">
    <citation type="submission" date="2020-06" db="EMBL/GenBank/DDBJ databases">
        <authorList>
            <person name="Li T."/>
            <person name="Hu X."/>
            <person name="Zhang T."/>
            <person name="Song X."/>
            <person name="Zhang H."/>
            <person name="Dai N."/>
            <person name="Sheng W."/>
            <person name="Hou X."/>
            <person name="Wei L."/>
        </authorList>
    </citation>
    <scope>NUCLEOTIDE SEQUENCE</scope>
    <source>
        <strain evidence="2">3651</strain>
        <tissue evidence="2">Leaf</tissue>
    </source>
</reference>
<dbReference type="EMBL" id="JACGWO010000012">
    <property type="protein sequence ID" value="KAK4413836.1"/>
    <property type="molecule type" value="Genomic_DNA"/>
</dbReference>
<gene>
    <name evidence="2" type="ORF">Salat_2796400</name>
</gene>
<protein>
    <submittedName>
        <fullName evidence="2">Uncharacterized protein</fullName>
    </submittedName>
</protein>
<feature type="region of interest" description="Disordered" evidence="1">
    <location>
        <begin position="63"/>
        <end position="139"/>
    </location>
</feature>
<reference evidence="2" key="2">
    <citation type="journal article" date="2024" name="Plant">
        <title>Genomic evolution and insights into agronomic trait innovations of Sesamum species.</title>
        <authorList>
            <person name="Miao H."/>
            <person name="Wang L."/>
            <person name="Qu L."/>
            <person name="Liu H."/>
            <person name="Sun Y."/>
            <person name="Le M."/>
            <person name="Wang Q."/>
            <person name="Wei S."/>
            <person name="Zheng Y."/>
            <person name="Lin W."/>
            <person name="Duan Y."/>
            <person name="Cao H."/>
            <person name="Xiong S."/>
            <person name="Wang X."/>
            <person name="Wei L."/>
            <person name="Li C."/>
            <person name="Ma Q."/>
            <person name="Ju M."/>
            <person name="Zhao R."/>
            <person name="Li G."/>
            <person name="Mu C."/>
            <person name="Tian Q."/>
            <person name="Mei H."/>
            <person name="Zhang T."/>
            <person name="Gao T."/>
            <person name="Zhang H."/>
        </authorList>
    </citation>
    <scope>NUCLEOTIDE SEQUENCE</scope>
    <source>
        <strain evidence="2">3651</strain>
    </source>
</reference>
<evidence type="ECO:0000313" key="2">
    <source>
        <dbReference type="EMBL" id="KAK4413836.1"/>
    </source>
</evidence>
<evidence type="ECO:0000256" key="1">
    <source>
        <dbReference type="SAM" id="MobiDB-lite"/>
    </source>
</evidence>
<dbReference type="AlphaFoldDB" id="A0AAE1XM25"/>
<organism evidence="2 3">
    <name type="scientific">Sesamum alatum</name>
    <dbReference type="NCBI Taxonomy" id="300844"/>
    <lineage>
        <taxon>Eukaryota</taxon>
        <taxon>Viridiplantae</taxon>
        <taxon>Streptophyta</taxon>
        <taxon>Embryophyta</taxon>
        <taxon>Tracheophyta</taxon>
        <taxon>Spermatophyta</taxon>
        <taxon>Magnoliopsida</taxon>
        <taxon>eudicotyledons</taxon>
        <taxon>Gunneridae</taxon>
        <taxon>Pentapetalae</taxon>
        <taxon>asterids</taxon>
        <taxon>lamiids</taxon>
        <taxon>Lamiales</taxon>
        <taxon>Pedaliaceae</taxon>
        <taxon>Sesamum</taxon>
    </lineage>
</organism>
<name>A0AAE1XM25_9LAMI</name>